<dbReference type="PROSITE" id="PS01129">
    <property type="entry name" value="PSI_RLU"/>
    <property type="match status" value="1"/>
</dbReference>
<protein>
    <submittedName>
        <fullName evidence="4">RluA family pseudouridine synthase</fullName>
    </submittedName>
</protein>
<comment type="similarity">
    <text evidence="1">Belongs to the pseudouridine synthase RluA family.</text>
</comment>
<sequence>MNVEKLLLYEDNHLLVLNKPGGLLVQADRTGDPTLLEAAKAYLKEKYHKPGRVYLGLVHRLDRVTSGVIIFAKTSKAARRLSQAFREGQVQKYYLAVVEGGPPPEKTLEDYLAWDPVRKKAYLSPEGKKAILSWRLLKKGRKESLLLVEPGTGRKHQIRAQLAAHGFPIVGDLKYGSPRKIAAGRAILLHAWRIRLSHPTKKEILVFEAPLPPYWPGNFHPDEGKNSPNIFAYRANLS</sequence>
<dbReference type="GO" id="GO:0006396">
    <property type="term" value="P:RNA processing"/>
    <property type="evidence" value="ECO:0007669"/>
    <property type="project" value="UniProtKB-ARBA"/>
</dbReference>
<organism evidence="4">
    <name type="scientific">Thermodesulfatator atlanticus</name>
    <dbReference type="NCBI Taxonomy" id="501497"/>
    <lineage>
        <taxon>Bacteria</taxon>
        <taxon>Pseudomonadati</taxon>
        <taxon>Thermodesulfobacteriota</taxon>
        <taxon>Thermodesulfobacteria</taxon>
        <taxon>Thermodesulfobacteriales</taxon>
        <taxon>Thermodesulfatatoraceae</taxon>
        <taxon>Thermodesulfatator</taxon>
    </lineage>
</organism>
<dbReference type="Proteomes" id="UP000886101">
    <property type="component" value="Unassembled WGS sequence"/>
</dbReference>
<dbReference type="GO" id="GO:0003723">
    <property type="term" value="F:RNA binding"/>
    <property type="evidence" value="ECO:0007669"/>
    <property type="project" value="InterPro"/>
</dbReference>
<dbReference type="GO" id="GO:0001522">
    <property type="term" value="P:pseudouridine synthesis"/>
    <property type="evidence" value="ECO:0007669"/>
    <property type="project" value="InterPro"/>
</dbReference>
<dbReference type="SUPFAM" id="SSF55120">
    <property type="entry name" value="Pseudouridine synthase"/>
    <property type="match status" value="1"/>
</dbReference>
<dbReference type="Pfam" id="PF00849">
    <property type="entry name" value="PseudoU_synth_2"/>
    <property type="match status" value="1"/>
</dbReference>
<comment type="caution">
    <text evidence="4">The sequence shown here is derived from an EMBL/GenBank/DDBJ whole genome shotgun (WGS) entry which is preliminary data.</text>
</comment>
<dbReference type="EMBL" id="DROK01000220">
    <property type="protein sequence ID" value="HHI97675.1"/>
    <property type="molecule type" value="Genomic_DNA"/>
</dbReference>
<dbReference type="PANTHER" id="PTHR21600">
    <property type="entry name" value="MITOCHONDRIAL RNA PSEUDOURIDINE SYNTHASE"/>
    <property type="match status" value="1"/>
</dbReference>
<dbReference type="InterPro" id="IPR050188">
    <property type="entry name" value="RluA_PseudoU_synthase"/>
</dbReference>
<dbReference type="CDD" id="cd02869">
    <property type="entry name" value="PseudoU_synth_RluA_like"/>
    <property type="match status" value="1"/>
</dbReference>
<evidence type="ECO:0000256" key="1">
    <source>
        <dbReference type="ARBA" id="ARBA00010876"/>
    </source>
</evidence>
<proteinExistence type="inferred from homology"/>
<gene>
    <name evidence="4" type="ORF">ENJ96_07455</name>
</gene>
<dbReference type="Gene3D" id="3.30.2350.10">
    <property type="entry name" value="Pseudouridine synthase"/>
    <property type="match status" value="1"/>
</dbReference>
<accession>A0A7V5P0M9</accession>
<dbReference type="PANTHER" id="PTHR21600:SF83">
    <property type="entry name" value="PSEUDOURIDYLATE SYNTHASE RPUSD4, MITOCHONDRIAL"/>
    <property type="match status" value="1"/>
</dbReference>
<evidence type="ECO:0000313" key="4">
    <source>
        <dbReference type="EMBL" id="HHI97675.1"/>
    </source>
</evidence>
<dbReference type="GO" id="GO:0140098">
    <property type="term" value="F:catalytic activity, acting on RNA"/>
    <property type="evidence" value="ECO:0007669"/>
    <property type="project" value="UniProtKB-ARBA"/>
</dbReference>
<feature type="domain" description="Pseudouridine synthase RsuA/RluA-like" evidence="3">
    <location>
        <begin position="13"/>
        <end position="164"/>
    </location>
</feature>
<evidence type="ECO:0000256" key="2">
    <source>
        <dbReference type="ARBA" id="ARBA00023235"/>
    </source>
</evidence>
<name>A0A7V5P0M9_9BACT</name>
<dbReference type="InterPro" id="IPR006145">
    <property type="entry name" value="PsdUridine_synth_RsuA/RluA"/>
</dbReference>
<evidence type="ECO:0000259" key="3">
    <source>
        <dbReference type="Pfam" id="PF00849"/>
    </source>
</evidence>
<dbReference type="GO" id="GO:0009982">
    <property type="term" value="F:pseudouridine synthase activity"/>
    <property type="evidence" value="ECO:0007669"/>
    <property type="project" value="InterPro"/>
</dbReference>
<dbReference type="AlphaFoldDB" id="A0A7V5P0M9"/>
<keyword evidence="2" id="KW-0413">Isomerase</keyword>
<dbReference type="InterPro" id="IPR006224">
    <property type="entry name" value="PsdUridine_synth_RluA-like_CS"/>
</dbReference>
<dbReference type="InterPro" id="IPR020103">
    <property type="entry name" value="PsdUridine_synth_cat_dom_sf"/>
</dbReference>
<reference evidence="4" key="1">
    <citation type="journal article" date="2020" name="mSystems">
        <title>Genome- and Community-Level Interaction Insights into Carbon Utilization and Element Cycling Functions of Hydrothermarchaeota in Hydrothermal Sediment.</title>
        <authorList>
            <person name="Zhou Z."/>
            <person name="Liu Y."/>
            <person name="Xu W."/>
            <person name="Pan J."/>
            <person name="Luo Z.H."/>
            <person name="Li M."/>
        </authorList>
    </citation>
    <scope>NUCLEOTIDE SEQUENCE [LARGE SCALE GENOMIC DNA]</scope>
    <source>
        <strain evidence="4">HyVt-533</strain>
    </source>
</reference>